<evidence type="ECO:0000313" key="2">
    <source>
        <dbReference type="EMBL" id="CBI00516.1"/>
    </source>
</evidence>
<evidence type="ECO:0000256" key="1">
    <source>
        <dbReference type="SAM" id="MobiDB-lite"/>
    </source>
</evidence>
<feature type="region of interest" description="Disordered" evidence="1">
    <location>
        <begin position="83"/>
        <end position="102"/>
    </location>
</feature>
<organism evidence="2">
    <name type="scientific">mine drainage metagenome</name>
    <dbReference type="NCBI Taxonomy" id="410659"/>
    <lineage>
        <taxon>unclassified sequences</taxon>
        <taxon>metagenomes</taxon>
        <taxon>ecological metagenomes</taxon>
    </lineage>
</organism>
<dbReference type="InterPro" id="IPR019734">
    <property type="entry name" value="TPR_rpt"/>
</dbReference>
<proteinExistence type="predicted"/>
<dbReference type="Gene3D" id="1.25.40.10">
    <property type="entry name" value="Tetratricopeptide repeat domain"/>
    <property type="match status" value="1"/>
</dbReference>
<accession>E6Q007</accession>
<dbReference type="PROSITE" id="PS50005">
    <property type="entry name" value="TPR"/>
    <property type="match status" value="1"/>
</dbReference>
<protein>
    <submittedName>
        <fullName evidence="2">Uncharacterized protein</fullName>
    </submittedName>
</protein>
<dbReference type="Pfam" id="PF14559">
    <property type="entry name" value="TPR_19"/>
    <property type="match status" value="1"/>
</dbReference>
<name>E6Q007_9ZZZZ</name>
<dbReference type="EMBL" id="CABN01000146">
    <property type="protein sequence ID" value="CBI00516.1"/>
    <property type="molecule type" value="Genomic_DNA"/>
</dbReference>
<reference evidence="2" key="1">
    <citation type="submission" date="2009-10" db="EMBL/GenBank/DDBJ databases">
        <title>Diversity of trophic interactions inside an arsenic-rich microbial ecosystem.</title>
        <authorList>
            <person name="Bertin P.N."/>
            <person name="Heinrich-Salmeron A."/>
            <person name="Pelletier E."/>
            <person name="Goulhen-Chollet F."/>
            <person name="Arsene-Ploetze F."/>
            <person name="Gallien S."/>
            <person name="Calteau A."/>
            <person name="Vallenet D."/>
            <person name="Casiot C."/>
            <person name="Chane-Woon-Ming B."/>
            <person name="Giloteaux L."/>
            <person name="Barakat M."/>
            <person name="Bonnefoy V."/>
            <person name="Bruneel O."/>
            <person name="Chandler M."/>
            <person name="Cleiss J."/>
            <person name="Duran R."/>
            <person name="Elbaz-Poulichet F."/>
            <person name="Fonknechten N."/>
            <person name="Lauga B."/>
            <person name="Mornico D."/>
            <person name="Ortet P."/>
            <person name="Schaeffer C."/>
            <person name="Siguier P."/>
            <person name="Alexander Thil Smith A."/>
            <person name="Van Dorsselaer A."/>
            <person name="Weissenbach J."/>
            <person name="Medigue C."/>
            <person name="Le Paslier D."/>
        </authorList>
    </citation>
    <scope>NUCLEOTIDE SEQUENCE</scope>
</reference>
<dbReference type="SUPFAM" id="SSF48452">
    <property type="entry name" value="TPR-like"/>
    <property type="match status" value="1"/>
</dbReference>
<sequence length="102" mass="11058">MDKLAGLKEILAMDPNNSFARYGLAMEYASSGETEAALAEFDTLLHVNPDYTAGYFMAAQTLARVQRTAEAIERLKAGIASARRTGNTHAESEMQGMLDELG</sequence>
<gene>
    <name evidence="2" type="ORF">CARN3_0055</name>
</gene>
<comment type="caution">
    <text evidence="2">The sequence shown here is derived from an EMBL/GenBank/DDBJ whole genome shotgun (WGS) entry which is preliminary data.</text>
</comment>
<dbReference type="InterPro" id="IPR011990">
    <property type="entry name" value="TPR-like_helical_dom_sf"/>
</dbReference>
<dbReference type="AlphaFoldDB" id="E6Q007"/>